<evidence type="ECO:0000256" key="8">
    <source>
        <dbReference type="ARBA" id="ARBA00070769"/>
    </source>
</evidence>
<dbReference type="Pfam" id="PF16486">
    <property type="entry name" value="ArgoN"/>
    <property type="match status" value="1"/>
</dbReference>
<evidence type="ECO:0000256" key="6">
    <source>
        <dbReference type="ARBA" id="ARBA00023158"/>
    </source>
</evidence>
<keyword evidence="13" id="KW-1185">Reference proteome</keyword>
<dbReference type="FunFam" id="3.30.420.10:FF:000001">
    <property type="entry name" value="Protein argonaute-2"/>
    <property type="match status" value="1"/>
</dbReference>
<dbReference type="InterPro" id="IPR012337">
    <property type="entry name" value="RNaseH-like_sf"/>
</dbReference>
<sequence length="1021" mass="114396">MSTERELAPAQLHAMTFPDIGDALQITKAVGVISKYGKLYWKRLDVCFVLMLIHDVITEFYDMDISESEKTYEIFYGRHDSQWTPTPTRPQSPSQVQTSFETLTSPPAPGSSVNPTAVTSPSASNVAVGGATVGGPAGTQSAVASALGATSTVAAAAAAATSTTQPELPVFTCPRRPNLGREGRPIVLRANHFQVSMPRGYVHHYDINIQPDKCPRKVNREIIETMVHAYSKIFGVLKPVFDGRNNLYTRDPLPIGNDRLELEVTLPGEGKDRIFRVTIKWMAQVSLFNLEEALEGRTRQIPYDAILALDVVMRHLPSMTYTPVGRSFFSSPDGYYHPLGGGREVWFGFHQSVRPSQWKMMLNIDVSATAFYKSQPVIDFMCEVLDIRDINEQRKPLTDSQRVKFTKEIKGLKIEITHCGQMRRKYRVCNVTRRPAQMQSFPLQLENGQTVECTVAKYFLDKYRIKLRFPHLPCLQVGQEHKHTYLPLEVCHIVAGQRCIKKLTDMQTSTMIKATARSAPDREREINNLVKRADFNNDSYVQEFGLTISNSMMEVRGRVLPPPKLQYGGRVSSMTGQQLFPPQNKVSLASPNQGVWDMRGKQFFTGVEIRVWAIACFAPQRTVREDALRNFTAQLQKISNDAGMPIIGQPCFCKYATGPDQVEPMFKYLKQSFTALQLVVVVLPGKTPVYAEVKRVGDTVLGMATQCVQAKNVNKTSPQTLSNLCLKINVKLGGINSILVPSIRPKVFNEPVIFLGADVTHPPAGDNKKPSIAAVVGSMDAHPSRYAATVRVQQHRQEIIQELSSMVRELLIMFYKSTGGYKPHRIILYRDGVSEGQFPHVLQHELTAIREACIKLEAEYRPGITFIVVQKRHHTRLFCAEKKEQSGKSGNIPAGTTVDVGITHPTEFDFYLCSHQGIQGTSRPSHYHVLWDDNHFDSDELQCLTYQLCHTYVRCTRSVSIPAPAYYAHLVAFRARYHLVEKEHDSGEGSHQSGCSEDRTPGAMARAITVHADTKKVMYFA</sequence>
<organism evidence="12 13">
    <name type="scientific">Glossina pallidipes</name>
    <name type="common">Tsetse fly</name>
    <dbReference type="NCBI Taxonomy" id="7398"/>
    <lineage>
        <taxon>Eukaryota</taxon>
        <taxon>Metazoa</taxon>
        <taxon>Ecdysozoa</taxon>
        <taxon>Arthropoda</taxon>
        <taxon>Hexapoda</taxon>
        <taxon>Insecta</taxon>
        <taxon>Pterygota</taxon>
        <taxon>Neoptera</taxon>
        <taxon>Endopterygota</taxon>
        <taxon>Diptera</taxon>
        <taxon>Brachycera</taxon>
        <taxon>Muscomorpha</taxon>
        <taxon>Hippoboscoidea</taxon>
        <taxon>Glossinidae</taxon>
        <taxon>Glossina</taxon>
    </lineage>
</organism>
<dbReference type="InterPro" id="IPR014811">
    <property type="entry name" value="ArgoL1"/>
</dbReference>
<dbReference type="EnsemblMetazoa" id="GPAI022202-RA">
    <property type="protein sequence ID" value="GPAI022202-PA"/>
    <property type="gene ID" value="GPAI022202"/>
</dbReference>
<dbReference type="Pfam" id="PF02171">
    <property type="entry name" value="Piwi"/>
    <property type="match status" value="1"/>
</dbReference>
<dbReference type="PROSITE" id="PS50822">
    <property type="entry name" value="PIWI"/>
    <property type="match status" value="1"/>
</dbReference>
<evidence type="ECO:0000256" key="2">
    <source>
        <dbReference type="ARBA" id="ARBA00008201"/>
    </source>
</evidence>
<dbReference type="FunFam" id="2.170.260.10:FF:000001">
    <property type="entry name" value="Protein argonaute-2"/>
    <property type="match status" value="1"/>
</dbReference>
<dbReference type="Proteomes" id="UP000092445">
    <property type="component" value="Unassembled WGS sequence"/>
</dbReference>
<dbReference type="SMART" id="SM00949">
    <property type="entry name" value="PAZ"/>
    <property type="match status" value="1"/>
</dbReference>
<dbReference type="InterPro" id="IPR003100">
    <property type="entry name" value="PAZ_dom"/>
</dbReference>
<dbReference type="Gene3D" id="3.30.420.10">
    <property type="entry name" value="Ribonuclease H-like superfamily/Ribonuclease H"/>
    <property type="match status" value="1"/>
</dbReference>
<dbReference type="Pfam" id="PF02170">
    <property type="entry name" value="PAZ"/>
    <property type="match status" value="1"/>
</dbReference>
<evidence type="ECO:0000256" key="7">
    <source>
        <dbReference type="ARBA" id="ARBA00023274"/>
    </source>
</evidence>
<keyword evidence="5" id="KW-0694">RNA-binding</keyword>
<dbReference type="SMART" id="SM00950">
    <property type="entry name" value="Piwi"/>
    <property type="match status" value="1"/>
</dbReference>
<dbReference type="FunFam" id="3.40.50.2300:FF:000005">
    <property type="entry name" value="Protein argonaute-2"/>
    <property type="match status" value="1"/>
</dbReference>
<reference evidence="13" key="1">
    <citation type="submission" date="2014-03" db="EMBL/GenBank/DDBJ databases">
        <authorList>
            <person name="Aksoy S."/>
            <person name="Warren W."/>
            <person name="Wilson R.K."/>
        </authorList>
    </citation>
    <scope>NUCLEOTIDE SEQUENCE [LARGE SCALE GENOMIC DNA]</scope>
    <source>
        <strain evidence="13">IAEA</strain>
    </source>
</reference>
<dbReference type="Pfam" id="PF16487">
    <property type="entry name" value="ArgoMid"/>
    <property type="match status" value="1"/>
</dbReference>
<reference evidence="12" key="2">
    <citation type="submission" date="2020-05" db="UniProtKB">
        <authorList>
            <consortium name="EnsemblMetazoa"/>
        </authorList>
    </citation>
    <scope>IDENTIFICATION</scope>
    <source>
        <strain evidence="12">IAEA</strain>
    </source>
</reference>
<dbReference type="InterPro" id="IPR032473">
    <property type="entry name" value="Argonaute_Mid_dom"/>
</dbReference>
<keyword evidence="6" id="KW-0943">RNA-mediated gene silencing</keyword>
<evidence type="ECO:0000313" key="12">
    <source>
        <dbReference type="EnsemblMetazoa" id="GPAI022202-PA"/>
    </source>
</evidence>
<evidence type="ECO:0000256" key="3">
    <source>
        <dbReference type="ARBA" id="ARBA00022490"/>
    </source>
</evidence>
<feature type="compositionally biased region" description="Polar residues" evidence="9">
    <location>
        <begin position="100"/>
        <end position="121"/>
    </location>
</feature>
<proteinExistence type="inferred from homology"/>
<comment type="subcellular location">
    <subcellularLocation>
        <location evidence="1">Cytoplasm</location>
        <location evidence="1">P-body</location>
    </subcellularLocation>
</comment>
<dbReference type="InterPro" id="IPR036085">
    <property type="entry name" value="PAZ_dom_sf"/>
</dbReference>
<dbReference type="GO" id="GO:0034587">
    <property type="term" value="P:piRNA processing"/>
    <property type="evidence" value="ECO:0007669"/>
    <property type="project" value="UniProtKB-ARBA"/>
</dbReference>
<feature type="domain" description="Piwi" evidence="11">
    <location>
        <begin position="678"/>
        <end position="980"/>
    </location>
</feature>
<dbReference type="AlphaFoldDB" id="A0A1A9ZQU5"/>
<keyword evidence="3" id="KW-0963">Cytoplasm</keyword>
<dbReference type="PROSITE" id="PS50821">
    <property type="entry name" value="PAZ"/>
    <property type="match status" value="1"/>
</dbReference>
<dbReference type="SUPFAM" id="SSF53098">
    <property type="entry name" value="Ribonuclease H-like"/>
    <property type="match status" value="1"/>
</dbReference>
<dbReference type="Gene3D" id="2.170.260.10">
    <property type="entry name" value="paz domain"/>
    <property type="match status" value="1"/>
</dbReference>
<dbReference type="InterPro" id="IPR045246">
    <property type="entry name" value="Piwi_ago-like"/>
</dbReference>
<keyword evidence="7" id="KW-0687">Ribonucleoprotein</keyword>
<dbReference type="PANTHER" id="PTHR22891">
    <property type="entry name" value="EUKARYOTIC TRANSLATION INITIATION FACTOR 2C"/>
    <property type="match status" value="1"/>
</dbReference>
<evidence type="ECO:0000256" key="9">
    <source>
        <dbReference type="SAM" id="MobiDB-lite"/>
    </source>
</evidence>
<dbReference type="GO" id="GO:0004521">
    <property type="term" value="F:RNA endonuclease activity"/>
    <property type="evidence" value="ECO:0007669"/>
    <property type="project" value="UniProtKB-ARBA"/>
</dbReference>
<dbReference type="Pfam" id="PF16488">
    <property type="entry name" value="ArgoL2"/>
    <property type="match status" value="1"/>
</dbReference>
<evidence type="ECO:0000313" key="13">
    <source>
        <dbReference type="Proteomes" id="UP000092445"/>
    </source>
</evidence>
<evidence type="ECO:0000256" key="1">
    <source>
        <dbReference type="ARBA" id="ARBA00004201"/>
    </source>
</evidence>
<evidence type="ECO:0000256" key="5">
    <source>
        <dbReference type="ARBA" id="ARBA00022884"/>
    </source>
</evidence>
<dbReference type="SMART" id="SM01163">
    <property type="entry name" value="DUF1785"/>
    <property type="match status" value="1"/>
</dbReference>
<evidence type="ECO:0000259" key="10">
    <source>
        <dbReference type="PROSITE" id="PS50821"/>
    </source>
</evidence>
<dbReference type="InterPro" id="IPR032474">
    <property type="entry name" value="Argonaute_N"/>
</dbReference>
<comment type="similarity">
    <text evidence="2">Belongs to the argonaute family. Ago subfamily.</text>
</comment>
<dbReference type="GO" id="GO:0000932">
    <property type="term" value="C:P-body"/>
    <property type="evidence" value="ECO:0007669"/>
    <property type="project" value="UniProtKB-SubCell"/>
</dbReference>
<dbReference type="STRING" id="7398.A0A1A9ZQU5"/>
<dbReference type="GO" id="GO:0035194">
    <property type="term" value="P:regulatory ncRNA-mediated post-transcriptional gene silencing"/>
    <property type="evidence" value="ECO:0007669"/>
    <property type="project" value="UniProtKB-ARBA"/>
</dbReference>
<dbReference type="GO" id="GO:0016442">
    <property type="term" value="C:RISC complex"/>
    <property type="evidence" value="ECO:0007669"/>
    <property type="project" value="UniProtKB-ARBA"/>
</dbReference>
<dbReference type="Gene3D" id="3.40.50.2300">
    <property type="match status" value="1"/>
</dbReference>
<dbReference type="CDD" id="cd02846">
    <property type="entry name" value="PAZ_argonaute_like"/>
    <property type="match status" value="1"/>
</dbReference>
<dbReference type="Pfam" id="PF08699">
    <property type="entry name" value="ArgoL1"/>
    <property type="match status" value="1"/>
</dbReference>
<dbReference type="SUPFAM" id="SSF101690">
    <property type="entry name" value="PAZ domain"/>
    <property type="match status" value="1"/>
</dbReference>
<accession>A0A1A9ZQU5</accession>
<dbReference type="GO" id="GO:0006417">
    <property type="term" value="P:regulation of translation"/>
    <property type="evidence" value="ECO:0007669"/>
    <property type="project" value="UniProtKB-KW"/>
</dbReference>
<dbReference type="InterPro" id="IPR036397">
    <property type="entry name" value="RNaseH_sf"/>
</dbReference>
<dbReference type="GO" id="GO:0003723">
    <property type="term" value="F:RNA binding"/>
    <property type="evidence" value="ECO:0007669"/>
    <property type="project" value="UniProtKB-KW"/>
</dbReference>
<keyword evidence="4" id="KW-0810">Translation regulation</keyword>
<feature type="compositionally biased region" description="Low complexity" evidence="9">
    <location>
        <begin position="82"/>
        <end position="99"/>
    </location>
</feature>
<feature type="domain" description="PAZ" evidence="10">
    <location>
        <begin position="376"/>
        <end position="495"/>
    </location>
</feature>
<feature type="region of interest" description="Disordered" evidence="9">
    <location>
        <begin position="81"/>
        <end position="121"/>
    </location>
</feature>
<protein>
    <recommendedName>
        <fullName evidence="8">Protein argonaute-1</fullName>
    </recommendedName>
</protein>
<name>A0A1A9ZQU5_GLOPL</name>
<dbReference type="VEuPathDB" id="VectorBase:GPAI022202"/>
<evidence type="ECO:0000256" key="4">
    <source>
        <dbReference type="ARBA" id="ARBA00022845"/>
    </source>
</evidence>
<evidence type="ECO:0000259" key="11">
    <source>
        <dbReference type="PROSITE" id="PS50822"/>
    </source>
</evidence>
<dbReference type="InterPro" id="IPR003165">
    <property type="entry name" value="Piwi"/>
</dbReference>
<dbReference type="InterPro" id="IPR032472">
    <property type="entry name" value="ArgoL2"/>
</dbReference>
<dbReference type="CDD" id="cd04657">
    <property type="entry name" value="Piwi_ago-like"/>
    <property type="match status" value="1"/>
</dbReference>